<dbReference type="GeneID" id="10501205"/>
<dbReference type="GO" id="GO:0003950">
    <property type="term" value="F:NAD+ poly-ADP-ribosyltransferase activity"/>
    <property type="evidence" value="ECO:0007669"/>
    <property type="project" value="InterPro"/>
</dbReference>
<evidence type="ECO:0000259" key="1">
    <source>
        <dbReference type="Pfam" id="PF00644"/>
    </source>
</evidence>
<dbReference type="Gene3D" id="3.90.228.10">
    <property type="match status" value="1"/>
</dbReference>
<dbReference type="Proteomes" id="UP000001064">
    <property type="component" value="Unassembled WGS sequence"/>
</dbReference>
<dbReference type="EMBL" id="GL871036">
    <property type="protein sequence ID" value="EGC36139.1"/>
    <property type="molecule type" value="Genomic_DNA"/>
</dbReference>
<dbReference type="SUPFAM" id="SSF56399">
    <property type="entry name" value="ADP-ribosylation"/>
    <property type="match status" value="1"/>
</dbReference>
<gene>
    <name evidence="2" type="ORF">DICPUDRAFT_151442</name>
</gene>
<sequence length="286" mass="32753">MNIINTQNQANVKQCCLIGCPKAAFPGYNFCNIVHQEEFEEIKCKLWSCYSLPIEGTNFCSEGHRFEYENKLYLSEANTRERIEIETLFNAKWKHSFPKVNKIFKILEVKPVNDVLFRFIKKRDNLEMLGNYHSKKNHCGKLMSPGNQQRRFHGTKINCSLGIKNNIVCNSPDCSVCRIITESFKLPSQSNLKHYQRFGAGIYFSGISSIANKFCSSLNSNPYKYMFVCDVLIGTGERLSNRKTGFTEPSFGYDSVLGEIGTKLGFDELIIYSVDQVVPAYLIIYE</sequence>
<dbReference type="eggNOG" id="ENOG502S7VA">
    <property type="taxonomic scope" value="Eukaryota"/>
</dbReference>
<dbReference type="RefSeq" id="XP_003287332.1">
    <property type="nucleotide sequence ID" value="XM_003287284.1"/>
</dbReference>
<feature type="domain" description="PARP catalytic" evidence="1">
    <location>
        <begin position="137"/>
        <end position="259"/>
    </location>
</feature>
<accession>F0ZIV1</accession>
<organism evidence="2 3">
    <name type="scientific">Dictyostelium purpureum</name>
    <name type="common">Slime mold</name>
    <dbReference type="NCBI Taxonomy" id="5786"/>
    <lineage>
        <taxon>Eukaryota</taxon>
        <taxon>Amoebozoa</taxon>
        <taxon>Evosea</taxon>
        <taxon>Eumycetozoa</taxon>
        <taxon>Dictyostelia</taxon>
        <taxon>Dictyosteliales</taxon>
        <taxon>Dictyosteliaceae</taxon>
        <taxon>Dictyostelium</taxon>
    </lineage>
</organism>
<dbReference type="KEGG" id="dpp:DICPUDRAFT_151442"/>
<dbReference type="OrthoDB" id="9514740at2759"/>
<dbReference type="PANTHER" id="PTHR31681">
    <property type="entry name" value="C2H2-LIKE ZINC FINGER PROTEIN"/>
    <property type="match status" value="1"/>
</dbReference>
<dbReference type="OMA" id="EYPGCRR"/>
<evidence type="ECO:0000313" key="3">
    <source>
        <dbReference type="Proteomes" id="UP000001064"/>
    </source>
</evidence>
<protein>
    <recommendedName>
        <fullName evidence="1">PARP catalytic domain-containing protein</fullName>
    </recommendedName>
</protein>
<reference evidence="3" key="1">
    <citation type="journal article" date="2011" name="Genome Biol.">
        <title>Comparative genomics of the social amoebae Dictyostelium discoideum and Dictyostelium purpureum.</title>
        <authorList>
            <consortium name="US DOE Joint Genome Institute (JGI-PGF)"/>
            <person name="Sucgang R."/>
            <person name="Kuo A."/>
            <person name="Tian X."/>
            <person name="Salerno W."/>
            <person name="Parikh A."/>
            <person name="Feasley C.L."/>
            <person name="Dalin E."/>
            <person name="Tu H."/>
            <person name="Huang E."/>
            <person name="Barry K."/>
            <person name="Lindquist E."/>
            <person name="Shapiro H."/>
            <person name="Bruce D."/>
            <person name="Schmutz J."/>
            <person name="Salamov A."/>
            <person name="Fey P."/>
            <person name="Gaudet P."/>
            <person name="Anjard C."/>
            <person name="Babu M.M."/>
            <person name="Basu S."/>
            <person name="Bushmanova Y."/>
            <person name="van der Wel H."/>
            <person name="Katoh-Kurasawa M."/>
            <person name="Dinh C."/>
            <person name="Coutinho P.M."/>
            <person name="Saito T."/>
            <person name="Elias M."/>
            <person name="Schaap P."/>
            <person name="Kay R.R."/>
            <person name="Henrissat B."/>
            <person name="Eichinger L."/>
            <person name="Rivero F."/>
            <person name="Putnam N.H."/>
            <person name="West C.M."/>
            <person name="Loomis W.F."/>
            <person name="Chisholm R.L."/>
            <person name="Shaulsky G."/>
            <person name="Strassmann J.E."/>
            <person name="Queller D.C."/>
            <person name="Kuspa A."/>
            <person name="Grigoriev I.V."/>
        </authorList>
    </citation>
    <scope>NUCLEOTIDE SEQUENCE [LARGE SCALE GENOMIC DNA]</scope>
    <source>
        <strain evidence="3">QSDP1</strain>
    </source>
</reference>
<name>F0ZIV1_DICPU</name>
<proteinExistence type="predicted"/>
<dbReference type="InParanoid" id="F0ZIV1"/>
<dbReference type="Pfam" id="PF00644">
    <property type="entry name" value="PARP"/>
    <property type="match status" value="1"/>
</dbReference>
<dbReference type="STRING" id="5786.F0ZIV1"/>
<dbReference type="PANTHER" id="PTHR31681:SF3">
    <property type="entry name" value="OS04G0690100 PROTEIN"/>
    <property type="match status" value="1"/>
</dbReference>
<dbReference type="VEuPathDB" id="AmoebaDB:DICPUDRAFT_151442"/>
<dbReference type="AlphaFoldDB" id="F0ZIV1"/>
<keyword evidence="3" id="KW-1185">Reference proteome</keyword>
<evidence type="ECO:0000313" key="2">
    <source>
        <dbReference type="EMBL" id="EGC36139.1"/>
    </source>
</evidence>
<dbReference type="InterPro" id="IPR012317">
    <property type="entry name" value="Poly(ADP-ribose)pol_cat_dom"/>
</dbReference>